<sequence length="249" mass="28008">MTTDQEVAQLLSTRNPFHDLEPINVDQLSDDEAGTIPRWWSDTQTSSNPVDVAIRAWEDAVPGGLPRTTPIIRDAAPTIRLCRATRYGEVRTEIVLAYIFGESDSSYYAVGYGLAPLAQKELPLFAAGVEPGLERFYTTVQNGFFNEDFIGLMPAQDMPRISNFGEAADFKYVAQSRDPVTNELRDFVKIPESELPDIDHISDNAVTLDIRDDTGRVWEMWHGGLERVDSTIWDAIDKWVARLFGIDDH</sequence>
<dbReference type="RefSeq" id="WP_255970520.1">
    <property type="nucleotide sequence ID" value="NZ_JANFQF010000012.1"/>
</dbReference>
<evidence type="ECO:0008006" key="3">
    <source>
        <dbReference type="Google" id="ProtNLM"/>
    </source>
</evidence>
<keyword evidence="2" id="KW-1185">Reference proteome</keyword>
<evidence type="ECO:0000313" key="2">
    <source>
        <dbReference type="Proteomes" id="UP001524501"/>
    </source>
</evidence>
<dbReference type="Proteomes" id="UP001524501">
    <property type="component" value="Unassembled WGS sequence"/>
</dbReference>
<evidence type="ECO:0000313" key="1">
    <source>
        <dbReference type="EMBL" id="MCQ4120701.1"/>
    </source>
</evidence>
<comment type="caution">
    <text evidence="1">The sequence shown here is derived from an EMBL/GenBank/DDBJ whole genome shotgun (WGS) entry which is preliminary data.</text>
</comment>
<organism evidence="1 2">
    <name type="scientific">Rhodococcus tibetensis</name>
    <dbReference type="NCBI Taxonomy" id="2965064"/>
    <lineage>
        <taxon>Bacteria</taxon>
        <taxon>Bacillati</taxon>
        <taxon>Actinomycetota</taxon>
        <taxon>Actinomycetes</taxon>
        <taxon>Mycobacteriales</taxon>
        <taxon>Nocardiaceae</taxon>
        <taxon>Rhodococcus</taxon>
    </lineage>
</organism>
<name>A0ABT1QEL3_9NOCA</name>
<proteinExistence type="predicted"/>
<accession>A0ABT1QEL3</accession>
<reference evidence="1 2" key="1">
    <citation type="submission" date="2022-07" db="EMBL/GenBank/DDBJ databases">
        <title>Degradation activity of malathion, p-nitrophenol and potential low-temperature adaptation strategy of Rhodococcus sp. FXJ9.536.</title>
        <authorList>
            <person name="Huang J."/>
            <person name="Huang Y."/>
        </authorList>
    </citation>
    <scope>NUCLEOTIDE SEQUENCE [LARGE SCALE GENOMIC DNA]</scope>
    <source>
        <strain evidence="1 2">FXJ9.536</strain>
    </source>
</reference>
<dbReference type="EMBL" id="JANFQF010000012">
    <property type="protein sequence ID" value="MCQ4120701.1"/>
    <property type="molecule type" value="Genomic_DNA"/>
</dbReference>
<gene>
    <name evidence="1" type="ORF">NOF53_16225</name>
</gene>
<protein>
    <recommendedName>
        <fullName evidence="3">SMI1/KNR4 family protein</fullName>
    </recommendedName>
</protein>